<feature type="transmembrane region" description="Helical" evidence="10">
    <location>
        <begin position="84"/>
        <end position="103"/>
    </location>
</feature>
<evidence type="ECO:0000256" key="6">
    <source>
        <dbReference type="ARBA" id="ARBA00023136"/>
    </source>
</evidence>
<comment type="similarity">
    <text evidence="7">Belongs to the drug/metabolite transporter (DMT) superfamily. Small multidrug resistance (SMR) (TC 2.A.7.1) family. Gdx/SugE subfamily.</text>
</comment>
<evidence type="ECO:0000256" key="10">
    <source>
        <dbReference type="SAM" id="Phobius"/>
    </source>
</evidence>
<dbReference type="AlphaFoldDB" id="A0A2W4ZWE5"/>
<keyword evidence="5 10" id="KW-1133">Transmembrane helix</keyword>
<organism evidence="11 12">
    <name type="scientific">Micavibrio aeruginosavorus</name>
    <dbReference type="NCBI Taxonomy" id="349221"/>
    <lineage>
        <taxon>Bacteria</taxon>
        <taxon>Pseudomonadati</taxon>
        <taxon>Bdellovibrionota</taxon>
        <taxon>Bdellovibrionia</taxon>
        <taxon>Bdellovibrionales</taxon>
        <taxon>Pseudobdellovibrionaceae</taxon>
        <taxon>Micavibrio</taxon>
    </lineage>
</organism>
<keyword evidence="3" id="KW-1003">Cell membrane</keyword>
<accession>A0A2W4ZWE5</accession>
<evidence type="ECO:0000256" key="2">
    <source>
        <dbReference type="ARBA" id="ARBA00022448"/>
    </source>
</evidence>
<sequence>MAWLLLFLAGLFEIGWVLGMKYSEGFTRLVPSVLMVIAMIASFGCLTLAVKTLPLGTSYAVWTGIGAVGAMIAGIVLFGESASAFRIASAGLILTGIIGLKLAS</sequence>
<comment type="caution">
    <text evidence="11">The sequence shown here is derived from an EMBL/GenBank/DDBJ whole genome shotgun (WGS) entry which is preliminary data.</text>
</comment>
<name>A0A2W4ZWE5_9BACT</name>
<dbReference type="InterPro" id="IPR037185">
    <property type="entry name" value="EmrE-like"/>
</dbReference>
<keyword evidence="4 9" id="KW-0812">Transmembrane</keyword>
<keyword evidence="6 10" id="KW-0472">Membrane</keyword>
<evidence type="ECO:0000256" key="5">
    <source>
        <dbReference type="ARBA" id="ARBA00022989"/>
    </source>
</evidence>
<comment type="subcellular location">
    <subcellularLocation>
        <location evidence="1 9">Cell membrane</location>
        <topology evidence="1 9">Multi-pass membrane protein</topology>
    </subcellularLocation>
</comment>
<dbReference type="EMBL" id="QFNK01000105">
    <property type="protein sequence ID" value="PZO86610.1"/>
    <property type="molecule type" value="Genomic_DNA"/>
</dbReference>
<evidence type="ECO:0000256" key="3">
    <source>
        <dbReference type="ARBA" id="ARBA00022475"/>
    </source>
</evidence>
<reference evidence="11 12" key="1">
    <citation type="submission" date="2017-08" db="EMBL/GenBank/DDBJ databases">
        <title>Infants hospitalized years apart are colonized by the same room-sourced microbial strains.</title>
        <authorList>
            <person name="Brooks B."/>
            <person name="Olm M.R."/>
            <person name="Firek B.A."/>
            <person name="Baker R."/>
            <person name="Thomas B.C."/>
            <person name="Morowitz M.J."/>
            <person name="Banfield J.F."/>
        </authorList>
    </citation>
    <scope>NUCLEOTIDE SEQUENCE [LARGE SCALE GENOMIC DNA]</scope>
    <source>
        <strain evidence="11">S2_018_000_R2_104</strain>
    </source>
</reference>
<protein>
    <recommendedName>
        <fullName evidence="8">Guanidinium exporter</fullName>
    </recommendedName>
</protein>
<evidence type="ECO:0000256" key="4">
    <source>
        <dbReference type="ARBA" id="ARBA00022692"/>
    </source>
</evidence>
<dbReference type="Gene3D" id="1.10.3730.20">
    <property type="match status" value="1"/>
</dbReference>
<evidence type="ECO:0000256" key="9">
    <source>
        <dbReference type="RuleBase" id="RU003942"/>
    </source>
</evidence>
<evidence type="ECO:0000256" key="7">
    <source>
        <dbReference type="ARBA" id="ARBA00038151"/>
    </source>
</evidence>
<dbReference type="InterPro" id="IPR045324">
    <property type="entry name" value="Small_multidrug_res"/>
</dbReference>
<dbReference type="FunFam" id="1.10.3730.20:FF:000001">
    <property type="entry name" value="Quaternary ammonium compound resistance transporter SugE"/>
    <property type="match status" value="1"/>
</dbReference>
<dbReference type="GO" id="GO:0022857">
    <property type="term" value="F:transmembrane transporter activity"/>
    <property type="evidence" value="ECO:0007669"/>
    <property type="project" value="InterPro"/>
</dbReference>
<feature type="transmembrane region" description="Helical" evidence="10">
    <location>
        <begin position="59"/>
        <end position="78"/>
    </location>
</feature>
<dbReference type="NCBIfam" id="NF008512">
    <property type="entry name" value="PRK11431.1"/>
    <property type="match status" value="1"/>
</dbReference>
<proteinExistence type="inferred from homology"/>
<evidence type="ECO:0000313" key="12">
    <source>
        <dbReference type="Proteomes" id="UP000249557"/>
    </source>
</evidence>
<evidence type="ECO:0000256" key="8">
    <source>
        <dbReference type="ARBA" id="ARBA00039168"/>
    </source>
</evidence>
<dbReference type="Pfam" id="PF00893">
    <property type="entry name" value="Multi_Drug_Res"/>
    <property type="match status" value="1"/>
</dbReference>
<evidence type="ECO:0000256" key="1">
    <source>
        <dbReference type="ARBA" id="ARBA00004651"/>
    </source>
</evidence>
<dbReference type="Proteomes" id="UP000249557">
    <property type="component" value="Unassembled WGS sequence"/>
</dbReference>
<keyword evidence="2" id="KW-0813">Transport</keyword>
<dbReference type="PANTHER" id="PTHR30561">
    <property type="entry name" value="SMR FAMILY PROTON-DEPENDENT DRUG EFFLUX TRANSPORTER SUGE"/>
    <property type="match status" value="1"/>
</dbReference>
<dbReference type="GO" id="GO:0005886">
    <property type="term" value="C:plasma membrane"/>
    <property type="evidence" value="ECO:0007669"/>
    <property type="project" value="UniProtKB-SubCell"/>
</dbReference>
<dbReference type="SUPFAM" id="SSF103481">
    <property type="entry name" value="Multidrug resistance efflux transporter EmrE"/>
    <property type="match status" value="1"/>
</dbReference>
<evidence type="ECO:0000313" key="11">
    <source>
        <dbReference type="EMBL" id="PZO86610.1"/>
    </source>
</evidence>
<gene>
    <name evidence="11" type="ORF">DI626_06060</name>
</gene>
<dbReference type="InterPro" id="IPR000390">
    <property type="entry name" value="Small_drug/metabolite_transptr"/>
</dbReference>
<feature type="transmembrane region" description="Helical" evidence="10">
    <location>
        <begin position="29"/>
        <end position="50"/>
    </location>
</feature>
<dbReference type="GO" id="GO:1990961">
    <property type="term" value="P:xenobiotic detoxification by transmembrane export across the plasma membrane"/>
    <property type="evidence" value="ECO:0007669"/>
    <property type="project" value="UniProtKB-ARBA"/>
</dbReference>
<dbReference type="PANTHER" id="PTHR30561:SF0">
    <property type="entry name" value="GUANIDINIUM EXPORTER"/>
    <property type="match status" value="1"/>
</dbReference>